<protein>
    <submittedName>
        <fullName evidence="1">Uncharacterized protein</fullName>
    </submittedName>
</protein>
<name>A0A1M5NK58_9FIRM</name>
<sequence>MKKFENLGITTIVTGDKIKIEVKISGAVNAFNNSPNNFTPEATVKKEKRAEFAEYLAKALVDGSDPDTGDSPVMAMFENIFQEIYEGAEEFCNYPDEE</sequence>
<dbReference type="AlphaFoldDB" id="A0A1M5NK58"/>
<evidence type="ECO:0000313" key="1">
    <source>
        <dbReference type="EMBL" id="SHG89930.1"/>
    </source>
</evidence>
<dbReference type="Proteomes" id="UP000242520">
    <property type="component" value="Unassembled WGS sequence"/>
</dbReference>
<organism evidence="1 2">
    <name type="scientific">Tepidibacter thalassicus DSM 15285</name>
    <dbReference type="NCBI Taxonomy" id="1123350"/>
    <lineage>
        <taxon>Bacteria</taxon>
        <taxon>Bacillati</taxon>
        <taxon>Bacillota</taxon>
        <taxon>Clostridia</taxon>
        <taxon>Peptostreptococcales</taxon>
        <taxon>Peptostreptococcaceae</taxon>
        <taxon>Tepidibacter</taxon>
    </lineage>
</organism>
<reference evidence="2" key="1">
    <citation type="submission" date="2016-11" db="EMBL/GenBank/DDBJ databases">
        <authorList>
            <person name="Varghese N."/>
            <person name="Submissions S."/>
        </authorList>
    </citation>
    <scope>NUCLEOTIDE SEQUENCE [LARGE SCALE GENOMIC DNA]</scope>
    <source>
        <strain evidence="2">DSM 15285</strain>
    </source>
</reference>
<evidence type="ECO:0000313" key="2">
    <source>
        <dbReference type="Proteomes" id="UP000242520"/>
    </source>
</evidence>
<keyword evidence="2" id="KW-1185">Reference proteome</keyword>
<gene>
    <name evidence="1" type="ORF">SAMN02744040_00087</name>
</gene>
<accession>A0A1M5NK58</accession>
<proteinExistence type="predicted"/>
<dbReference type="STRING" id="1123350.SAMN02744040_00087"/>
<dbReference type="EMBL" id="FQXH01000005">
    <property type="protein sequence ID" value="SHG89930.1"/>
    <property type="molecule type" value="Genomic_DNA"/>
</dbReference>